<feature type="domain" description="Alpha-D-phosphohexomutase C-terminal" evidence="9">
    <location>
        <begin position="372"/>
        <end position="437"/>
    </location>
</feature>
<keyword evidence="3 6" id="KW-0479">Metal-binding</keyword>
<feature type="domain" description="Alpha-D-phosphohexomutase alpha/beta/alpha" evidence="10">
    <location>
        <begin position="3"/>
        <end position="134"/>
    </location>
</feature>
<organism evidence="13 14">
    <name type="scientific">Celerinatantimonas yamalensis</name>
    <dbReference type="NCBI Taxonomy" id="559956"/>
    <lineage>
        <taxon>Bacteria</taxon>
        <taxon>Pseudomonadati</taxon>
        <taxon>Pseudomonadota</taxon>
        <taxon>Gammaproteobacteria</taxon>
        <taxon>Celerinatantimonadaceae</taxon>
        <taxon>Celerinatantimonas</taxon>
    </lineage>
</organism>
<dbReference type="PROSITE" id="PS00710">
    <property type="entry name" value="PGM_PMM"/>
    <property type="match status" value="1"/>
</dbReference>
<dbReference type="Pfam" id="PF00408">
    <property type="entry name" value="PGM_PMM_IV"/>
    <property type="match status" value="1"/>
</dbReference>
<comment type="catalytic activity">
    <reaction evidence="6 8">
        <text>alpha-D-glucosamine 1-phosphate = D-glucosamine 6-phosphate</text>
        <dbReference type="Rhea" id="RHEA:23424"/>
        <dbReference type="ChEBI" id="CHEBI:58516"/>
        <dbReference type="ChEBI" id="CHEBI:58725"/>
        <dbReference type="EC" id="5.4.2.10"/>
    </reaction>
</comment>
<reference evidence="13 14" key="1">
    <citation type="journal article" date="2013" name="Int. J. Syst. Evol. Microbiol.">
        <title>Celerinatantimonas yamalensis sp. nov., a cold-adapted diazotrophic bacterium from a cold permafrost brine.</title>
        <authorList>
            <person name="Shcherbakova V."/>
            <person name="Chuvilskaya N."/>
            <person name="Rivkina E."/>
            <person name="Demidov N."/>
            <person name="Uchaeva V."/>
            <person name="Suetin S."/>
            <person name="Suzina N."/>
            <person name="Gilichinsky D."/>
        </authorList>
    </citation>
    <scope>NUCLEOTIDE SEQUENCE [LARGE SCALE GENOMIC DNA]</scope>
    <source>
        <strain evidence="13 14">C7</strain>
    </source>
</reference>
<dbReference type="Pfam" id="PF02879">
    <property type="entry name" value="PGM_PMM_II"/>
    <property type="match status" value="1"/>
</dbReference>
<evidence type="ECO:0000256" key="4">
    <source>
        <dbReference type="ARBA" id="ARBA00022842"/>
    </source>
</evidence>
<dbReference type="EC" id="5.4.2.10" evidence="6 8"/>
<dbReference type="SUPFAM" id="SSF53738">
    <property type="entry name" value="Phosphoglucomutase, first 3 domains"/>
    <property type="match status" value="3"/>
</dbReference>
<evidence type="ECO:0000256" key="5">
    <source>
        <dbReference type="ARBA" id="ARBA00023235"/>
    </source>
</evidence>
<dbReference type="InterPro" id="IPR036900">
    <property type="entry name" value="A-D-PHexomutase_C_sf"/>
</dbReference>
<evidence type="ECO:0000256" key="6">
    <source>
        <dbReference type="HAMAP-Rule" id="MF_01554"/>
    </source>
</evidence>
<feature type="binding site" description="via phosphate group" evidence="6">
    <location>
        <position position="101"/>
    </location>
    <ligand>
        <name>Mg(2+)</name>
        <dbReference type="ChEBI" id="CHEBI:18420"/>
    </ligand>
</feature>
<feature type="binding site" evidence="6">
    <location>
        <position position="242"/>
    </location>
    <ligand>
        <name>Mg(2+)</name>
        <dbReference type="ChEBI" id="CHEBI:18420"/>
    </ligand>
</feature>
<feature type="active site" description="Phosphoserine intermediate" evidence="6">
    <location>
        <position position="101"/>
    </location>
</feature>
<name>A0ABW9G3X5_9GAMM</name>
<dbReference type="Proteomes" id="UP001629953">
    <property type="component" value="Unassembled WGS sequence"/>
</dbReference>
<dbReference type="Gene3D" id="3.40.120.10">
    <property type="entry name" value="Alpha-D-Glucose-1,6-Bisphosphate, subunit A, domain 3"/>
    <property type="match status" value="3"/>
</dbReference>
<dbReference type="InterPro" id="IPR005841">
    <property type="entry name" value="Alpha-D-phosphohexomutase_SF"/>
</dbReference>
<protein>
    <recommendedName>
        <fullName evidence="6 8">Phosphoglucosamine mutase</fullName>
        <ecNumber evidence="6 8">5.4.2.10</ecNumber>
    </recommendedName>
</protein>
<dbReference type="EMBL" id="JBEQCT010000002">
    <property type="protein sequence ID" value="MFM2484380.1"/>
    <property type="molecule type" value="Genomic_DNA"/>
</dbReference>
<evidence type="ECO:0000259" key="10">
    <source>
        <dbReference type="Pfam" id="PF02878"/>
    </source>
</evidence>
<dbReference type="PANTHER" id="PTHR42946:SF1">
    <property type="entry name" value="PHOSPHOGLUCOMUTASE (ALPHA-D-GLUCOSE-1,6-BISPHOSPHATE-DEPENDENT)"/>
    <property type="match status" value="1"/>
</dbReference>
<dbReference type="InterPro" id="IPR005843">
    <property type="entry name" value="A-D-PHexomutase_C"/>
</dbReference>
<dbReference type="InterPro" id="IPR050060">
    <property type="entry name" value="Phosphoglucosamine_mutase"/>
</dbReference>
<comment type="PTM">
    <text evidence="6">Activated by phosphorylation.</text>
</comment>
<dbReference type="Pfam" id="PF02880">
    <property type="entry name" value="PGM_PMM_III"/>
    <property type="match status" value="1"/>
</dbReference>
<evidence type="ECO:0000313" key="13">
    <source>
        <dbReference type="EMBL" id="MFM2484380.1"/>
    </source>
</evidence>
<feature type="binding site" evidence="6">
    <location>
        <position position="240"/>
    </location>
    <ligand>
        <name>Mg(2+)</name>
        <dbReference type="ChEBI" id="CHEBI:18420"/>
    </ligand>
</feature>
<dbReference type="InterPro" id="IPR016066">
    <property type="entry name" value="A-D-PHexomutase_CS"/>
</dbReference>
<feature type="binding site" evidence="6">
    <location>
        <position position="244"/>
    </location>
    <ligand>
        <name>Mg(2+)</name>
        <dbReference type="ChEBI" id="CHEBI:18420"/>
    </ligand>
</feature>
<keyword evidence="2 6" id="KW-0597">Phosphoprotein</keyword>
<comment type="caution">
    <text evidence="13">The sequence shown here is derived from an EMBL/GenBank/DDBJ whole genome shotgun (WGS) entry which is preliminary data.</text>
</comment>
<feature type="domain" description="Alpha-D-phosphohexomutase alpha/beta/alpha" evidence="12">
    <location>
        <begin position="257"/>
        <end position="362"/>
    </location>
</feature>
<comment type="cofactor">
    <cofactor evidence="6">
        <name>Mg(2+)</name>
        <dbReference type="ChEBI" id="CHEBI:18420"/>
    </cofactor>
    <text evidence="6">Binds 1 Mg(2+) ion per subunit.</text>
</comment>
<feature type="modified residue" description="Phosphoserine" evidence="6">
    <location>
        <position position="101"/>
    </location>
</feature>
<dbReference type="CDD" id="cd05802">
    <property type="entry name" value="GlmM"/>
    <property type="match status" value="1"/>
</dbReference>
<dbReference type="HAMAP" id="MF_01554_B">
    <property type="entry name" value="GlmM_B"/>
    <property type="match status" value="1"/>
</dbReference>
<dbReference type="GO" id="GO:0008966">
    <property type="term" value="F:phosphoglucosamine mutase activity"/>
    <property type="evidence" value="ECO:0007669"/>
    <property type="project" value="UniProtKB-EC"/>
</dbReference>
<sequence>MSRKYFGTDGVRGKVGEFPITPDFALKLGWAAGQVLSQQGRRRVLIGKDTRISGYMLESAIEAGLAAAGVNASFMGPMPTPAVAYLTRTFNADAGIVISASHNPYYDNGIKFFSAQGTKLPDDVEHAIEAQLAKPVSCVESAELGKASRIVDAAGRYIEFCKSTFSNVMNLKGLKIVVDCANGATYHIAPSVFTELGAQVIPYAVQPDGLNINANCGATDTRALSEQVLVHQADLGIAFDGDGDRVMMVDHQGIQVDGDELIYIIAEYYQRLGLLQGGVVGTQMTNLAMEQALGQLDIPFVRAKVGDRYVMERLGEYNWMLGGENSGHIICLNHTTTGDGIVAALQVLAAMRHDNHTLREQLGTLRLYPQLLVNVRFKGEQNPLESIDVLAAVSKAERELGETGRVLLRKSGTEPLLRVMVEGQDQRQVIRLAEAIAGVVAHNCG</sequence>
<dbReference type="Gene3D" id="3.30.310.50">
    <property type="entry name" value="Alpha-D-phosphohexomutase, C-terminal domain"/>
    <property type="match status" value="1"/>
</dbReference>
<dbReference type="NCBIfam" id="NF008139">
    <property type="entry name" value="PRK10887.1"/>
    <property type="match status" value="1"/>
</dbReference>
<accession>A0ABW9G3X5</accession>
<dbReference type="InterPro" id="IPR005846">
    <property type="entry name" value="A-D-PHexomutase_a/b/a-III"/>
</dbReference>
<gene>
    <name evidence="6 13" type="primary">glmM</name>
    <name evidence="13" type="ORF">ABUE30_04750</name>
</gene>
<keyword evidence="14" id="KW-1185">Reference proteome</keyword>
<feature type="domain" description="Alpha-D-phosphohexomutase alpha/beta/alpha" evidence="11">
    <location>
        <begin position="156"/>
        <end position="253"/>
    </location>
</feature>
<proteinExistence type="inferred from homology"/>
<evidence type="ECO:0000256" key="7">
    <source>
        <dbReference type="RuleBase" id="RU004326"/>
    </source>
</evidence>
<evidence type="ECO:0000259" key="12">
    <source>
        <dbReference type="Pfam" id="PF02880"/>
    </source>
</evidence>
<evidence type="ECO:0000259" key="11">
    <source>
        <dbReference type="Pfam" id="PF02879"/>
    </source>
</evidence>
<evidence type="ECO:0000313" key="14">
    <source>
        <dbReference type="Proteomes" id="UP001629953"/>
    </source>
</evidence>
<evidence type="ECO:0000256" key="1">
    <source>
        <dbReference type="ARBA" id="ARBA00010231"/>
    </source>
</evidence>
<evidence type="ECO:0000256" key="3">
    <source>
        <dbReference type="ARBA" id="ARBA00022723"/>
    </source>
</evidence>
<keyword evidence="4 6" id="KW-0460">Magnesium</keyword>
<dbReference type="InterPro" id="IPR016055">
    <property type="entry name" value="A-D-PHexomutase_a/b/a-I/II/III"/>
</dbReference>
<evidence type="ECO:0000256" key="8">
    <source>
        <dbReference type="RuleBase" id="RU004327"/>
    </source>
</evidence>
<dbReference type="PRINTS" id="PR00509">
    <property type="entry name" value="PGMPMM"/>
</dbReference>
<evidence type="ECO:0000256" key="2">
    <source>
        <dbReference type="ARBA" id="ARBA00022553"/>
    </source>
</evidence>
<comment type="similarity">
    <text evidence="1 6 7">Belongs to the phosphohexose mutase family.</text>
</comment>
<dbReference type="InterPro" id="IPR006352">
    <property type="entry name" value="GlmM_bact"/>
</dbReference>
<dbReference type="InterPro" id="IPR005845">
    <property type="entry name" value="A-D-PHexomutase_a/b/a-II"/>
</dbReference>
<keyword evidence="5 6" id="KW-0413">Isomerase</keyword>
<dbReference type="InterPro" id="IPR005844">
    <property type="entry name" value="A-D-PHexomutase_a/b/a-I"/>
</dbReference>
<dbReference type="SUPFAM" id="SSF55957">
    <property type="entry name" value="Phosphoglucomutase, C-terminal domain"/>
    <property type="match status" value="1"/>
</dbReference>
<dbReference type="NCBIfam" id="TIGR01455">
    <property type="entry name" value="glmM"/>
    <property type="match status" value="1"/>
</dbReference>
<dbReference type="Pfam" id="PF02878">
    <property type="entry name" value="PGM_PMM_I"/>
    <property type="match status" value="1"/>
</dbReference>
<evidence type="ECO:0000259" key="9">
    <source>
        <dbReference type="Pfam" id="PF00408"/>
    </source>
</evidence>
<dbReference type="RefSeq" id="WP_408622562.1">
    <property type="nucleotide sequence ID" value="NZ_JBEQCT010000002.1"/>
</dbReference>
<dbReference type="PANTHER" id="PTHR42946">
    <property type="entry name" value="PHOSPHOHEXOSE MUTASE"/>
    <property type="match status" value="1"/>
</dbReference>
<comment type="function">
    <text evidence="6 8">Catalyzes the conversion of glucosamine-6-phosphate to glucosamine-1-phosphate.</text>
</comment>